<organism evidence="2 3">
    <name type="scientific">Buchananella hordeovulneris</name>
    <dbReference type="NCBI Taxonomy" id="52770"/>
    <lineage>
        <taxon>Bacteria</taxon>
        <taxon>Bacillati</taxon>
        <taxon>Actinomycetota</taxon>
        <taxon>Actinomycetes</taxon>
        <taxon>Actinomycetales</taxon>
        <taxon>Actinomycetaceae</taxon>
        <taxon>Buchananella</taxon>
    </lineage>
</organism>
<reference evidence="3" key="1">
    <citation type="submission" date="2016-12" db="EMBL/GenBank/DDBJ databases">
        <authorList>
            <person name="Meng X."/>
        </authorList>
    </citation>
    <scope>NUCLEOTIDE SEQUENCE [LARGE SCALE GENOMIC DNA]</scope>
    <source>
        <strain evidence="3">DSM 20732</strain>
    </source>
</reference>
<dbReference type="Pfam" id="PF07969">
    <property type="entry name" value="Amidohydro_3"/>
    <property type="match status" value="1"/>
</dbReference>
<evidence type="ECO:0000259" key="1">
    <source>
        <dbReference type="Pfam" id="PF07969"/>
    </source>
</evidence>
<dbReference type="SUPFAM" id="SSF51556">
    <property type="entry name" value="Metallo-dependent hydrolases"/>
    <property type="match status" value="1"/>
</dbReference>
<dbReference type="Proteomes" id="UP000185612">
    <property type="component" value="Unassembled WGS sequence"/>
</dbReference>
<dbReference type="PANTHER" id="PTHR22642">
    <property type="entry name" value="IMIDAZOLONEPROPIONASE"/>
    <property type="match status" value="1"/>
</dbReference>
<dbReference type="InParanoid" id="A0A1Q5PWZ4"/>
<name>A0A1Q5PWZ4_9ACTO</name>
<dbReference type="Gene3D" id="3.20.20.140">
    <property type="entry name" value="Metal-dependent hydrolases"/>
    <property type="match status" value="1"/>
</dbReference>
<dbReference type="Gene3D" id="3.10.310.70">
    <property type="match status" value="1"/>
</dbReference>
<protein>
    <submittedName>
        <fullName evidence="2">Amidohydrolase</fullName>
    </submittedName>
</protein>
<dbReference type="AlphaFoldDB" id="A0A1Q5PWZ4"/>
<dbReference type="InterPro" id="IPR032466">
    <property type="entry name" value="Metal_Hydrolase"/>
</dbReference>
<evidence type="ECO:0000313" key="3">
    <source>
        <dbReference type="Proteomes" id="UP000185612"/>
    </source>
</evidence>
<dbReference type="Gene3D" id="2.30.40.10">
    <property type="entry name" value="Urease, subunit C, domain 1"/>
    <property type="match status" value="1"/>
</dbReference>
<dbReference type="SUPFAM" id="SSF51338">
    <property type="entry name" value="Composite domain of metallo-dependent hydrolases"/>
    <property type="match status" value="1"/>
</dbReference>
<dbReference type="EMBL" id="MQVS01000004">
    <property type="protein sequence ID" value="OKL51969.1"/>
    <property type="molecule type" value="Genomic_DNA"/>
</dbReference>
<dbReference type="STRING" id="52770.BSZ40_05555"/>
<dbReference type="InterPro" id="IPR013108">
    <property type="entry name" value="Amidohydro_3"/>
</dbReference>
<accession>A0A1Q5PWZ4</accession>
<gene>
    <name evidence="2" type="ORF">BSZ40_05555</name>
</gene>
<dbReference type="InterPro" id="IPR011059">
    <property type="entry name" value="Metal-dep_hydrolase_composite"/>
</dbReference>
<proteinExistence type="predicted"/>
<keyword evidence="3" id="KW-1185">Reference proteome</keyword>
<sequence>MAAPPPPDPQLTRVRVAQGRVTQIDPTLAPAPGEEVLDADGAWLLPGLWDAHAHLDLEAARTARLDTQATRSAEEALALVAGARAALPVGQPQTIQGFGHRLANWPRVPTVAELDAVVGDIPTVLISGDAHSGWVSSAALRLLGLPAANATDPGRPLQEDVWFKALERLDVIPGTAALRESGYLPTINALLAKGVTGVVDMSWGAQPTDWPERARRHPAQPWPRLRVAVYREQFPHWVAQGLRTGQALPGSPVGGDGQALFTQGPLKVIADGSMGTASAHLCAPYPANLQVPHPHGVANISRAALTELLAAARAADFEVAIHAIGDAAMNDVAAAFTASGAAGRLEHAQLLPADALAPTGALTQLVRAGVELSVQPAHLCDDYLAVDRVWPGRKERTYAFADMAGAGGLLQFGSDAPVAPLDPWLALATASTRQTPDGQVWSPSQRLTVEEALAASVDGQGPVSVGSRGDLVLVATNPLTCPAAELAEIRPLATLVAGQVAWQKP</sequence>
<dbReference type="GO" id="GO:0016810">
    <property type="term" value="F:hydrolase activity, acting on carbon-nitrogen (but not peptide) bonds"/>
    <property type="evidence" value="ECO:0007669"/>
    <property type="project" value="InterPro"/>
</dbReference>
<feature type="domain" description="Amidohydrolase 3" evidence="1">
    <location>
        <begin position="35"/>
        <end position="500"/>
    </location>
</feature>
<dbReference type="OrthoDB" id="3238066at2"/>
<evidence type="ECO:0000313" key="2">
    <source>
        <dbReference type="EMBL" id="OKL51969.1"/>
    </source>
</evidence>
<dbReference type="PANTHER" id="PTHR22642:SF2">
    <property type="entry name" value="PROTEIN LONG AFTER FAR-RED 3"/>
    <property type="match status" value="1"/>
</dbReference>
<comment type="caution">
    <text evidence="2">The sequence shown here is derived from an EMBL/GenBank/DDBJ whole genome shotgun (WGS) entry which is preliminary data.</text>
</comment>
<keyword evidence="2" id="KW-0378">Hydrolase</keyword>